<gene>
    <name evidence="3" type="ORF">BCR33DRAFT_721387</name>
</gene>
<dbReference type="GO" id="GO:0005739">
    <property type="term" value="C:mitochondrion"/>
    <property type="evidence" value="ECO:0007669"/>
    <property type="project" value="TreeGrafter"/>
</dbReference>
<feature type="transmembrane region" description="Helical" evidence="2">
    <location>
        <begin position="77"/>
        <end position="98"/>
    </location>
</feature>
<dbReference type="Proteomes" id="UP000193642">
    <property type="component" value="Unassembled WGS sequence"/>
</dbReference>
<keyword evidence="2" id="KW-0812">Transmembrane</keyword>
<evidence type="ECO:0000313" key="3">
    <source>
        <dbReference type="EMBL" id="ORY37663.1"/>
    </source>
</evidence>
<dbReference type="AlphaFoldDB" id="A0A1Y2BSF0"/>
<keyword evidence="2" id="KW-1133">Transmembrane helix</keyword>
<dbReference type="InterPro" id="IPR026100">
    <property type="entry name" value="Tmem223"/>
</dbReference>
<evidence type="ECO:0000256" key="1">
    <source>
        <dbReference type="SAM" id="MobiDB-lite"/>
    </source>
</evidence>
<dbReference type="PANTHER" id="PTHR14549:SF2">
    <property type="entry name" value="TRANSMEMBRANE PROTEIN 223"/>
    <property type="match status" value="1"/>
</dbReference>
<evidence type="ECO:0000313" key="4">
    <source>
        <dbReference type="Proteomes" id="UP000193642"/>
    </source>
</evidence>
<dbReference type="PANTHER" id="PTHR14549">
    <property type="entry name" value="TRANSMEMBRANE PROTEIN 223"/>
    <property type="match status" value="1"/>
</dbReference>
<keyword evidence="4" id="KW-1185">Reference proteome</keyword>
<proteinExistence type="predicted"/>
<reference evidence="3 4" key="1">
    <citation type="submission" date="2016-07" db="EMBL/GenBank/DDBJ databases">
        <title>Pervasive Adenine N6-methylation of Active Genes in Fungi.</title>
        <authorList>
            <consortium name="DOE Joint Genome Institute"/>
            <person name="Mondo S.J."/>
            <person name="Dannebaum R.O."/>
            <person name="Kuo R.C."/>
            <person name="Labutti K."/>
            <person name="Haridas S."/>
            <person name="Kuo A."/>
            <person name="Salamov A."/>
            <person name="Ahrendt S.R."/>
            <person name="Lipzen A."/>
            <person name="Sullivan W."/>
            <person name="Andreopoulos W.B."/>
            <person name="Clum A."/>
            <person name="Lindquist E."/>
            <person name="Daum C."/>
            <person name="Ramamoorthy G.K."/>
            <person name="Gryganskyi A."/>
            <person name="Culley D."/>
            <person name="Magnuson J.K."/>
            <person name="James T.Y."/>
            <person name="O'Malley M.A."/>
            <person name="Stajich J.E."/>
            <person name="Spatafora J.W."/>
            <person name="Visel A."/>
            <person name="Grigoriev I.V."/>
        </authorList>
    </citation>
    <scope>NUCLEOTIDE SEQUENCE [LARGE SCALE GENOMIC DNA]</scope>
    <source>
        <strain evidence="3 4">JEL800</strain>
    </source>
</reference>
<feature type="region of interest" description="Disordered" evidence="1">
    <location>
        <begin position="41"/>
        <end position="69"/>
    </location>
</feature>
<sequence>MKVLYTSGQQLGPRLAYLAAAAQLPLWLNLADWSLRDLRESEPETSSTSTSTSTSTPTSTSTSTESHSKKAPLIRRIATSLLCLGAGAAFAGVAHVYASRLVASVDLVSNSKAAKNVRITTHALNWRLLGSNEEVADARSLRCLERVVFQNNPSDSASSFAKAKEGKGNKAFYLLRNMQSHRNYLLPRDGIFHDPNTFDSLFNHSSFKN</sequence>
<dbReference type="EMBL" id="MCGO01000049">
    <property type="protein sequence ID" value="ORY37663.1"/>
    <property type="molecule type" value="Genomic_DNA"/>
</dbReference>
<dbReference type="InterPro" id="IPR045325">
    <property type="entry name" value="TMEM70/TMEM186/TMEM223"/>
</dbReference>
<evidence type="ECO:0000256" key="2">
    <source>
        <dbReference type="SAM" id="Phobius"/>
    </source>
</evidence>
<protein>
    <submittedName>
        <fullName evidence="3">Uncharacterized protein</fullName>
    </submittedName>
</protein>
<feature type="compositionally biased region" description="Low complexity" evidence="1">
    <location>
        <begin position="44"/>
        <end position="65"/>
    </location>
</feature>
<dbReference type="Pfam" id="PF06979">
    <property type="entry name" value="TMEM70"/>
    <property type="match status" value="1"/>
</dbReference>
<dbReference type="OrthoDB" id="10551125at2759"/>
<accession>A0A1Y2BSF0</accession>
<comment type="caution">
    <text evidence="3">The sequence shown here is derived from an EMBL/GenBank/DDBJ whole genome shotgun (WGS) entry which is preliminary data.</text>
</comment>
<name>A0A1Y2BSF0_9FUNG</name>
<keyword evidence="2" id="KW-0472">Membrane</keyword>
<organism evidence="3 4">
    <name type="scientific">Rhizoclosmatium globosum</name>
    <dbReference type="NCBI Taxonomy" id="329046"/>
    <lineage>
        <taxon>Eukaryota</taxon>
        <taxon>Fungi</taxon>
        <taxon>Fungi incertae sedis</taxon>
        <taxon>Chytridiomycota</taxon>
        <taxon>Chytridiomycota incertae sedis</taxon>
        <taxon>Chytridiomycetes</taxon>
        <taxon>Chytridiales</taxon>
        <taxon>Chytriomycetaceae</taxon>
        <taxon>Rhizoclosmatium</taxon>
    </lineage>
</organism>